<keyword evidence="3" id="KW-1185">Reference proteome</keyword>
<protein>
    <submittedName>
        <fullName evidence="2">Uncharacterized protein</fullName>
    </submittedName>
</protein>
<evidence type="ECO:0000313" key="3">
    <source>
        <dbReference type="Proteomes" id="UP001152888"/>
    </source>
</evidence>
<dbReference type="Proteomes" id="UP001152888">
    <property type="component" value="Unassembled WGS sequence"/>
</dbReference>
<gene>
    <name evidence="2" type="ORF">ACAOBT_LOCUS15059</name>
</gene>
<accession>A0A9P0PEK1</accession>
<dbReference type="EMBL" id="CAKOFQ010006922">
    <property type="protein sequence ID" value="CAH1982526.1"/>
    <property type="molecule type" value="Genomic_DNA"/>
</dbReference>
<sequence length="90" mass="10033">MSDDESNISEFGDVYLSDEYKPKSDEETSSDNDILVERAKRRTTSIKDLGDNAAGPYTAEHNISVDAEDTVIIKTSLFSSMHVFPEQISK</sequence>
<comment type="caution">
    <text evidence="2">The sequence shown here is derived from an EMBL/GenBank/DDBJ whole genome shotgun (WGS) entry which is preliminary data.</text>
</comment>
<feature type="region of interest" description="Disordered" evidence="1">
    <location>
        <begin position="1"/>
        <end position="58"/>
    </location>
</feature>
<evidence type="ECO:0000256" key="1">
    <source>
        <dbReference type="SAM" id="MobiDB-lite"/>
    </source>
</evidence>
<proteinExistence type="predicted"/>
<organism evidence="2 3">
    <name type="scientific">Acanthoscelides obtectus</name>
    <name type="common">Bean weevil</name>
    <name type="synonym">Bruchus obtectus</name>
    <dbReference type="NCBI Taxonomy" id="200917"/>
    <lineage>
        <taxon>Eukaryota</taxon>
        <taxon>Metazoa</taxon>
        <taxon>Ecdysozoa</taxon>
        <taxon>Arthropoda</taxon>
        <taxon>Hexapoda</taxon>
        <taxon>Insecta</taxon>
        <taxon>Pterygota</taxon>
        <taxon>Neoptera</taxon>
        <taxon>Endopterygota</taxon>
        <taxon>Coleoptera</taxon>
        <taxon>Polyphaga</taxon>
        <taxon>Cucujiformia</taxon>
        <taxon>Chrysomeloidea</taxon>
        <taxon>Chrysomelidae</taxon>
        <taxon>Bruchinae</taxon>
        <taxon>Bruchini</taxon>
        <taxon>Acanthoscelides</taxon>
    </lineage>
</organism>
<dbReference type="OrthoDB" id="6761537at2759"/>
<dbReference type="AlphaFoldDB" id="A0A9P0PEK1"/>
<name>A0A9P0PEK1_ACAOB</name>
<reference evidence="2" key="1">
    <citation type="submission" date="2022-03" db="EMBL/GenBank/DDBJ databases">
        <authorList>
            <person name="Sayadi A."/>
        </authorList>
    </citation>
    <scope>NUCLEOTIDE SEQUENCE</scope>
</reference>
<evidence type="ECO:0000313" key="2">
    <source>
        <dbReference type="EMBL" id="CAH1982526.1"/>
    </source>
</evidence>